<dbReference type="Gene3D" id="3.10.129.10">
    <property type="entry name" value="Hotdog Thioesterase"/>
    <property type="match status" value="1"/>
</dbReference>
<dbReference type="InterPro" id="IPR003736">
    <property type="entry name" value="PAAI_dom"/>
</dbReference>
<dbReference type="SUPFAM" id="SSF54637">
    <property type="entry name" value="Thioesterase/thiol ester dehydrase-isomerase"/>
    <property type="match status" value="1"/>
</dbReference>
<dbReference type="Pfam" id="PF03061">
    <property type="entry name" value="4HBT"/>
    <property type="match status" value="1"/>
</dbReference>
<feature type="domain" description="Thioesterase" evidence="2">
    <location>
        <begin position="39"/>
        <end position="111"/>
    </location>
</feature>
<protein>
    <submittedName>
        <fullName evidence="3">Phenylacetic acid degradation protein PaaD,thioesterase</fullName>
        <ecNumber evidence="3">3.1.2.-</ecNumber>
    </submittedName>
</protein>
<dbReference type="PANTHER" id="PTHR42856">
    <property type="entry name" value="ACYL-COENZYME A THIOESTERASE PAAI"/>
    <property type="match status" value="1"/>
</dbReference>
<dbReference type="EC" id="3.1.2.-" evidence="3"/>
<accession>A0A4U9XUX1</accession>
<dbReference type="CDD" id="cd03443">
    <property type="entry name" value="PaaI_thioesterase"/>
    <property type="match status" value="1"/>
</dbReference>
<keyword evidence="1 3" id="KW-0378">Hydrolase</keyword>
<dbReference type="GO" id="GO:0016289">
    <property type="term" value="F:acyl-CoA hydrolase activity"/>
    <property type="evidence" value="ECO:0007669"/>
    <property type="project" value="TreeGrafter"/>
</dbReference>
<evidence type="ECO:0000313" key="3">
    <source>
        <dbReference type="EMBL" id="VTS16778.1"/>
    </source>
</evidence>
<sequence>MKEFKTKELKIFENYEILLVEYGHVIVSTRVVESSLNYHQTAHGGYLFALSDQIAGAVSVSTGFDTVTQQSSINYLKPGKLGDVLTIEGTCIHDGKKTKVNEVVIKNQKNKILTRAVFTMYVTGKRESE</sequence>
<evidence type="ECO:0000256" key="1">
    <source>
        <dbReference type="ARBA" id="ARBA00022801"/>
    </source>
</evidence>
<dbReference type="NCBIfam" id="TIGR00369">
    <property type="entry name" value="unchar_dom_1"/>
    <property type="match status" value="1"/>
</dbReference>
<evidence type="ECO:0000313" key="4">
    <source>
        <dbReference type="Proteomes" id="UP000394068"/>
    </source>
</evidence>
<dbReference type="InterPro" id="IPR006683">
    <property type="entry name" value="Thioestr_dom"/>
</dbReference>
<organism evidence="3 4">
    <name type="scientific">Streptococcus pseudoporcinus</name>
    <dbReference type="NCBI Taxonomy" id="361101"/>
    <lineage>
        <taxon>Bacteria</taxon>
        <taxon>Bacillati</taxon>
        <taxon>Bacillota</taxon>
        <taxon>Bacilli</taxon>
        <taxon>Lactobacillales</taxon>
        <taxon>Streptococcaceae</taxon>
        <taxon>Streptococcus</taxon>
    </lineage>
</organism>
<dbReference type="RefSeq" id="WP_077323157.1">
    <property type="nucleotide sequence ID" value="NZ_CABEHT010000001.1"/>
</dbReference>
<dbReference type="PANTHER" id="PTHR42856:SF1">
    <property type="entry name" value="ACYL-COENZYME A THIOESTERASE PAAI"/>
    <property type="match status" value="1"/>
</dbReference>
<dbReference type="EMBL" id="CABEHT010000001">
    <property type="protein sequence ID" value="VTS16778.1"/>
    <property type="molecule type" value="Genomic_DNA"/>
</dbReference>
<name>A0A4U9XUX1_9STRE</name>
<dbReference type="InterPro" id="IPR029069">
    <property type="entry name" value="HotDog_dom_sf"/>
</dbReference>
<dbReference type="AlphaFoldDB" id="A0A4U9XUX1"/>
<reference evidence="3 4" key="1">
    <citation type="submission" date="2019-05" db="EMBL/GenBank/DDBJ databases">
        <authorList>
            <consortium name="Pathogen Informatics"/>
        </authorList>
    </citation>
    <scope>NUCLEOTIDE SEQUENCE [LARGE SCALE GENOMIC DNA]</scope>
    <source>
        <strain evidence="3 4">NCTC5386</strain>
    </source>
</reference>
<evidence type="ECO:0000259" key="2">
    <source>
        <dbReference type="Pfam" id="PF03061"/>
    </source>
</evidence>
<gene>
    <name evidence="3" type="primary">paaI</name>
    <name evidence="3" type="ORF">NCTC5386_01511</name>
</gene>
<dbReference type="Proteomes" id="UP000394068">
    <property type="component" value="Unassembled WGS sequence"/>
</dbReference>
<dbReference type="InterPro" id="IPR052723">
    <property type="entry name" value="Acyl-CoA_thioesterase_PaaI"/>
</dbReference>
<proteinExistence type="predicted"/>